<reference evidence="3 4" key="1">
    <citation type="submission" date="2018-08" db="EMBL/GenBank/DDBJ databases">
        <title>Sequencing the genomes of 1000 actinobacteria strains.</title>
        <authorList>
            <person name="Klenk H.-P."/>
        </authorList>
    </citation>
    <scope>NUCLEOTIDE SEQUENCE [LARGE SCALE GENOMIC DNA]</scope>
    <source>
        <strain evidence="3 4">DSM 22891</strain>
    </source>
</reference>
<dbReference type="Pfam" id="PF07364">
    <property type="entry name" value="DUF1485"/>
    <property type="match status" value="1"/>
</dbReference>
<dbReference type="OrthoDB" id="9815420at2"/>
<organism evidence="3 4">
    <name type="scientific">Thermasporomyces composti</name>
    <dbReference type="NCBI Taxonomy" id="696763"/>
    <lineage>
        <taxon>Bacteria</taxon>
        <taxon>Bacillati</taxon>
        <taxon>Actinomycetota</taxon>
        <taxon>Actinomycetes</taxon>
        <taxon>Propionibacteriales</taxon>
        <taxon>Nocardioidaceae</taxon>
        <taxon>Thermasporomyces</taxon>
    </lineage>
</organism>
<dbReference type="RefSeq" id="WP_147304575.1">
    <property type="nucleotide sequence ID" value="NZ_QTUC01000001.1"/>
</dbReference>
<dbReference type="InterPro" id="IPR009197">
    <property type="entry name" value="MlrC"/>
</dbReference>
<keyword evidence="4" id="KW-1185">Reference proteome</keyword>
<evidence type="ECO:0000259" key="1">
    <source>
        <dbReference type="Pfam" id="PF07171"/>
    </source>
</evidence>
<dbReference type="InterPro" id="IPR010799">
    <property type="entry name" value="MlrC_C"/>
</dbReference>
<dbReference type="EMBL" id="QTUC01000001">
    <property type="protein sequence ID" value="REF35307.1"/>
    <property type="molecule type" value="Genomic_DNA"/>
</dbReference>
<evidence type="ECO:0000313" key="4">
    <source>
        <dbReference type="Proteomes" id="UP000256485"/>
    </source>
</evidence>
<evidence type="ECO:0000259" key="2">
    <source>
        <dbReference type="Pfam" id="PF07364"/>
    </source>
</evidence>
<accession>A0A3D9V1B4</accession>
<dbReference type="PIRSF" id="PIRSF012702">
    <property type="entry name" value="UCP012702"/>
    <property type="match status" value="1"/>
</dbReference>
<gene>
    <name evidence="3" type="ORF">DFJ64_0683</name>
</gene>
<dbReference type="Proteomes" id="UP000256485">
    <property type="component" value="Unassembled WGS sequence"/>
</dbReference>
<protein>
    <submittedName>
        <fullName evidence="3">Microcystin degradation protein MlrC</fullName>
    </submittedName>
</protein>
<feature type="domain" description="Microcystin LR degradation protein MlrC N-terminal" evidence="2">
    <location>
        <begin position="3"/>
        <end position="291"/>
    </location>
</feature>
<dbReference type="Pfam" id="PF07171">
    <property type="entry name" value="MlrC_C"/>
    <property type="match status" value="1"/>
</dbReference>
<name>A0A3D9V1B4_THECX</name>
<sequence length="509" mass="54250">MTRLAVLGLGHETNTFSTVPADLATYEDGGIHRGPELVEHYATSQATFAGFLAPQDDEEPAELVPLLAAWTNPRGVITAEAFEAIVGEMVHLLAASGPFDGVLLGLHGAAVAEGYLDADAEIAARVRDVVGPDTPVGVVIDMHANVDPRLVANVDVLLAYQTNPHVDARERGLECRRRVLEIIRTGQRPAVALEQLPLVVTITRQDTREEPMAGLLAAARDLERRDGVLDASILEGFPYADVPQMGMSVLVTHRDGVDAARRAACELARMVWEARDALQGGGVSVEEAIGQVAAHRGHKPVLVLDVGDNVGGGGPGDSTVLLEEAVRRHVGGLVVVLFDPQTVESLAGVEIGRRVSVEVGGRSAEQVGRPVPLDAVVIGRADGRYEEPMMAHGGLRFFDAGEMVALRTDGDITVVLTSKLVQPITPNQLRAVGLDPLSFRAIVAKGVNGPRAGYADVTDGLIVVDTPGVTRLSVHELAYVHRRRPMYPFEPEAVYPQPVEAGRFTTTPP</sequence>
<proteinExistence type="predicted"/>
<comment type="caution">
    <text evidence="3">The sequence shown here is derived from an EMBL/GenBank/DDBJ whole genome shotgun (WGS) entry which is preliminary data.</text>
</comment>
<dbReference type="InterPro" id="IPR015995">
    <property type="entry name" value="MlrC_N"/>
</dbReference>
<feature type="domain" description="Microcystin LR degradation protein MlrC C-terminal" evidence="1">
    <location>
        <begin position="303"/>
        <end position="479"/>
    </location>
</feature>
<evidence type="ECO:0000313" key="3">
    <source>
        <dbReference type="EMBL" id="REF35307.1"/>
    </source>
</evidence>
<dbReference type="AlphaFoldDB" id="A0A3D9V1B4"/>